<keyword evidence="2" id="KW-0812">Transmembrane</keyword>
<feature type="region of interest" description="Disordered" evidence="1">
    <location>
        <begin position="161"/>
        <end position="204"/>
    </location>
</feature>
<evidence type="ECO:0000256" key="2">
    <source>
        <dbReference type="SAM" id="Phobius"/>
    </source>
</evidence>
<keyword evidence="2" id="KW-0472">Membrane</keyword>
<name>A0A2C5ZIC3_9HYPO</name>
<feature type="region of interest" description="Disordered" evidence="1">
    <location>
        <begin position="222"/>
        <end position="254"/>
    </location>
</feature>
<comment type="caution">
    <text evidence="3">The sequence shown here is derived from an EMBL/GenBank/DDBJ whole genome shotgun (WGS) entry which is preliminary data.</text>
</comment>
<accession>A0A2C5ZIC3</accession>
<dbReference type="AlphaFoldDB" id="A0A2C5ZIC3"/>
<gene>
    <name evidence="3" type="ORF">CDD80_4440</name>
</gene>
<dbReference type="Proteomes" id="UP000226431">
    <property type="component" value="Unassembled WGS sequence"/>
</dbReference>
<evidence type="ECO:0000313" key="3">
    <source>
        <dbReference type="EMBL" id="PHH79560.1"/>
    </source>
</evidence>
<evidence type="ECO:0000256" key="1">
    <source>
        <dbReference type="SAM" id="MobiDB-lite"/>
    </source>
</evidence>
<feature type="compositionally biased region" description="Polar residues" evidence="1">
    <location>
        <begin position="177"/>
        <end position="189"/>
    </location>
</feature>
<keyword evidence="2" id="KW-1133">Transmembrane helix</keyword>
<dbReference type="OrthoDB" id="5431298at2759"/>
<evidence type="ECO:0000313" key="4">
    <source>
        <dbReference type="Proteomes" id="UP000226431"/>
    </source>
</evidence>
<sequence>MAKPSSDCPRGSTFYACAETDFHGCCAVDPCRTGLCPDGGRKTDSGITHTVPNHSVVTVTRHTIVFSEAPASSSAGDSEVLTTVSTGGTLLSSETATPAVIPAATPRESSPAAKATGLGNTTISSGTIVGLVAGSIVIIALCLLLLIACKRHRRHRRRNLHDEATLHETPEKDHPQQPMSAHTTGTQASGGDPFAPFGGRVDHQPLDGTFEMDGSAMAPVELPAETDKTSEPTTTKYRCYRPRSVPDDPAMDPRANLNSKTDSGHAAYVNQWSHWRALGAGAQGS</sequence>
<dbReference type="STRING" id="2004952.A0A2C5ZIC3"/>
<reference evidence="3 4" key="1">
    <citation type="submission" date="2017-06" db="EMBL/GenBank/DDBJ databases">
        <title>Ant-infecting Ophiocordyceps genomes reveal a high diversity of potential behavioral manipulation genes and a possible major role for enterotoxins.</title>
        <authorList>
            <person name="De Bekker C."/>
            <person name="Evans H.C."/>
            <person name="Brachmann A."/>
            <person name="Hughes D.P."/>
        </authorList>
    </citation>
    <scope>NUCLEOTIDE SEQUENCE [LARGE SCALE GENOMIC DNA]</scope>
    <source>
        <strain evidence="3 4">Map16</strain>
    </source>
</reference>
<organism evidence="3 4">
    <name type="scientific">Ophiocordyceps camponoti-rufipedis</name>
    <dbReference type="NCBI Taxonomy" id="2004952"/>
    <lineage>
        <taxon>Eukaryota</taxon>
        <taxon>Fungi</taxon>
        <taxon>Dikarya</taxon>
        <taxon>Ascomycota</taxon>
        <taxon>Pezizomycotina</taxon>
        <taxon>Sordariomycetes</taxon>
        <taxon>Hypocreomycetidae</taxon>
        <taxon>Hypocreales</taxon>
        <taxon>Ophiocordycipitaceae</taxon>
        <taxon>Ophiocordyceps</taxon>
    </lineage>
</organism>
<dbReference type="EMBL" id="NJES01000041">
    <property type="protein sequence ID" value="PHH79560.1"/>
    <property type="molecule type" value="Genomic_DNA"/>
</dbReference>
<keyword evidence="4" id="KW-1185">Reference proteome</keyword>
<protein>
    <submittedName>
        <fullName evidence="3">Uncharacterized protein</fullName>
    </submittedName>
</protein>
<feature type="compositionally biased region" description="Basic and acidic residues" evidence="1">
    <location>
        <begin position="161"/>
        <end position="175"/>
    </location>
</feature>
<feature type="transmembrane region" description="Helical" evidence="2">
    <location>
        <begin position="128"/>
        <end position="149"/>
    </location>
</feature>
<proteinExistence type="predicted"/>